<name>A0A5E4AWN9_MARMO</name>
<gene>
    <name evidence="2" type="ORF">GHT09_016735</name>
    <name evidence="3" type="ORF">MONAX_5E041861</name>
</gene>
<dbReference type="Proteomes" id="UP000662637">
    <property type="component" value="Unassembled WGS sequence"/>
</dbReference>
<dbReference type="InterPro" id="IPR043504">
    <property type="entry name" value="Peptidase_S1_PA_chymotrypsin"/>
</dbReference>
<evidence type="ECO:0000256" key="1">
    <source>
        <dbReference type="SAM" id="Phobius"/>
    </source>
</evidence>
<keyword evidence="1" id="KW-0812">Transmembrane</keyword>
<dbReference type="EMBL" id="CABDUW010000183">
    <property type="protein sequence ID" value="VTJ61828.1"/>
    <property type="molecule type" value="Genomic_DNA"/>
</dbReference>
<evidence type="ECO:0000313" key="2">
    <source>
        <dbReference type="EMBL" id="KAF7472248.1"/>
    </source>
</evidence>
<dbReference type="Proteomes" id="UP000335636">
    <property type="component" value="Unassembled WGS sequence"/>
</dbReference>
<protein>
    <submittedName>
        <fullName evidence="3">Uncharacterized protein</fullName>
    </submittedName>
</protein>
<feature type="transmembrane region" description="Helical" evidence="1">
    <location>
        <begin position="62"/>
        <end position="85"/>
    </location>
</feature>
<keyword evidence="1" id="KW-0472">Membrane</keyword>
<dbReference type="InterPro" id="IPR009003">
    <property type="entry name" value="Peptidase_S1_PA"/>
</dbReference>
<dbReference type="Gene3D" id="2.40.10.10">
    <property type="entry name" value="Trypsin-like serine proteases"/>
    <property type="match status" value="1"/>
</dbReference>
<organism evidence="3 4">
    <name type="scientific">Marmota monax</name>
    <name type="common">Woodchuck</name>
    <dbReference type="NCBI Taxonomy" id="9995"/>
    <lineage>
        <taxon>Eukaryota</taxon>
        <taxon>Metazoa</taxon>
        <taxon>Chordata</taxon>
        <taxon>Craniata</taxon>
        <taxon>Vertebrata</taxon>
        <taxon>Euteleostomi</taxon>
        <taxon>Mammalia</taxon>
        <taxon>Eutheria</taxon>
        <taxon>Euarchontoglires</taxon>
        <taxon>Glires</taxon>
        <taxon>Rodentia</taxon>
        <taxon>Sciuromorpha</taxon>
        <taxon>Sciuridae</taxon>
        <taxon>Xerinae</taxon>
        <taxon>Marmotini</taxon>
        <taxon>Marmota</taxon>
    </lineage>
</organism>
<keyword evidence="4" id="KW-1185">Reference proteome</keyword>
<dbReference type="EMBL" id="WJEC01006531">
    <property type="protein sequence ID" value="KAF7472248.1"/>
    <property type="molecule type" value="Genomic_DNA"/>
</dbReference>
<reference evidence="3 4" key="1">
    <citation type="submission" date="2019-04" db="EMBL/GenBank/DDBJ databases">
        <authorList>
            <person name="Alioto T."/>
            <person name="Alioto T."/>
        </authorList>
    </citation>
    <scope>NUCLEOTIDE SEQUENCE [LARGE SCALE GENOMIC DNA]</scope>
</reference>
<reference evidence="2" key="2">
    <citation type="submission" date="2020-08" db="EMBL/GenBank/DDBJ databases">
        <authorList>
            <person name="Shumante A."/>
            <person name="Zimin A.V."/>
            <person name="Puiu D."/>
            <person name="Salzberg S.L."/>
        </authorList>
    </citation>
    <scope>NUCLEOTIDE SEQUENCE</scope>
    <source>
        <strain evidence="2">WC2-LM</strain>
        <tissue evidence="2">Liver</tissue>
    </source>
</reference>
<evidence type="ECO:0000313" key="3">
    <source>
        <dbReference type="EMBL" id="VTJ61828.1"/>
    </source>
</evidence>
<keyword evidence="1" id="KW-1133">Transmembrane helix</keyword>
<proteinExistence type="predicted"/>
<sequence length="274" mass="29496">MTGGPLTCQVDGTWLQAGVVSWGEAVSILTSLGPQPHTHVNWILTPELGALGLGILGLPWPLLLAGLFLLVFLLLLLLASCILVAKCWLHRTWLEVPTLLSPDPDLHDPLPPPPILLPAEQREGKGHILGLSGFCQQFSPCAIMPSSWRETKAEKVQLSAKVRGGGYTDPGAFCSVSFTPARPLAVLEGPQHRRGQKTSVSGITWSWQQSLKVHLRSCAQRVPSVDGRALPLVETGGTASLRTSLGFAEENSKLFVNPMIGAHKILRVPQTLAK</sequence>
<evidence type="ECO:0000313" key="4">
    <source>
        <dbReference type="Proteomes" id="UP000335636"/>
    </source>
</evidence>
<dbReference type="AlphaFoldDB" id="A0A5E4AWN9"/>
<accession>A0A5E4AWN9</accession>
<dbReference type="SUPFAM" id="SSF50494">
    <property type="entry name" value="Trypsin-like serine proteases"/>
    <property type="match status" value="1"/>
</dbReference>